<evidence type="ECO:0000256" key="2">
    <source>
        <dbReference type="SAM" id="Phobius"/>
    </source>
</evidence>
<comment type="caution">
    <text evidence="3">The sequence shown here is derived from an EMBL/GenBank/DDBJ whole genome shotgun (WGS) entry which is preliminary data.</text>
</comment>
<protein>
    <submittedName>
        <fullName evidence="3">Uncharacterized protein</fullName>
    </submittedName>
</protein>
<sequence length="118" mass="13192">MDKESFRVFGFGLAILFGWMVVIVICASPQLFRDLLKRYLCCWFVDADERKNKEKIKMATARMLTARRSIMVSTMAAKPSEIMFGHLGIGTIAEESRAGTQGPEDDAEEITTLNPSIA</sequence>
<gene>
    <name evidence="3" type="ORF">MSPICULIGERA_LOCUS953</name>
</gene>
<accession>A0AA36FP69</accession>
<feature type="region of interest" description="Disordered" evidence="1">
    <location>
        <begin position="95"/>
        <end position="118"/>
    </location>
</feature>
<dbReference type="EMBL" id="CATQJA010000231">
    <property type="protein sequence ID" value="CAJ0558355.1"/>
    <property type="molecule type" value="Genomic_DNA"/>
</dbReference>
<organism evidence="3 4">
    <name type="scientific">Mesorhabditis spiculigera</name>
    <dbReference type="NCBI Taxonomy" id="96644"/>
    <lineage>
        <taxon>Eukaryota</taxon>
        <taxon>Metazoa</taxon>
        <taxon>Ecdysozoa</taxon>
        <taxon>Nematoda</taxon>
        <taxon>Chromadorea</taxon>
        <taxon>Rhabditida</taxon>
        <taxon>Rhabditina</taxon>
        <taxon>Rhabditomorpha</taxon>
        <taxon>Rhabditoidea</taxon>
        <taxon>Rhabditidae</taxon>
        <taxon>Mesorhabditinae</taxon>
        <taxon>Mesorhabditis</taxon>
    </lineage>
</organism>
<dbReference type="AlphaFoldDB" id="A0AA36FP69"/>
<keyword evidence="2" id="KW-0812">Transmembrane</keyword>
<keyword evidence="4" id="KW-1185">Reference proteome</keyword>
<feature type="transmembrane region" description="Helical" evidence="2">
    <location>
        <begin position="6"/>
        <end position="28"/>
    </location>
</feature>
<evidence type="ECO:0000256" key="1">
    <source>
        <dbReference type="SAM" id="MobiDB-lite"/>
    </source>
</evidence>
<name>A0AA36FP69_9BILA</name>
<keyword evidence="2" id="KW-1133">Transmembrane helix</keyword>
<proteinExistence type="predicted"/>
<reference evidence="3" key="1">
    <citation type="submission" date="2023-06" db="EMBL/GenBank/DDBJ databases">
        <authorList>
            <person name="Delattre M."/>
        </authorList>
    </citation>
    <scope>NUCLEOTIDE SEQUENCE</scope>
    <source>
        <strain evidence="3">AF72</strain>
    </source>
</reference>
<feature type="non-terminal residue" evidence="3">
    <location>
        <position position="118"/>
    </location>
</feature>
<keyword evidence="2" id="KW-0472">Membrane</keyword>
<evidence type="ECO:0000313" key="4">
    <source>
        <dbReference type="Proteomes" id="UP001177023"/>
    </source>
</evidence>
<evidence type="ECO:0000313" key="3">
    <source>
        <dbReference type="EMBL" id="CAJ0558355.1"/>
    </source>
</evidence>
<dbReference type="Proteomes" id="UP001177023">
    <property type="component" value="Unassembled WGS sequence"/>
</dbReference>